<organism evidence="1 2">
    <name type="scientific">Candidatus Buchananbacteria bacterium RIFCSPLOWO2_01_FULL_39_33</name>
    <dbReference type="NCBI Taxonomy" id="1797543"/>
    <lineage>
        <taxon>Bacteria</taxon>
        <taxon>Candidatus Buchananiibacteriota</taxon>
    </lineage>
</organism>
<sequence length="70" mass="7879">MSCDNSLETVILASSDSDLQPAIKEVTKRNKTCIYVGFENSPNKGITYTTNRTILIRNSEIINNYQKPLI</sequence>
<evidence type="ECO:0000313" key="2">
    <source>
        <dbReference type="Proteomes" id="UP000177376"/>
    </source>
</evidence>
<name>A0A1G1YKZ5_9BACT</name>
<dbReference type="EMBL" id="MHIM01000008">
    <property type="protein sequence ID" value="OGY53012.1"/>
    <property type="molecule type" value="Genomic_DNA"/>
</dbReference>
<evidence type="ECO:0000313" key="1">
    <source>
        <dbReference type="EMBL" id="OGY53012.1"/>
    </source>
</evidence>
<evidence type="ECO:0008006" key="3">
    <source>
        <dbReference type="Google" id="ProtNLM"/>
    </source>
</evidence>
<comment type="caution">
    <text evidence="1">The sequence shown here is derived from an EMBL/GenBank/DDBJ whole genome shotgun (WGS) entry which is preliminary data.</text>
</comment>
<reference evidence="1 2" key="1">
    <citation type="journal article" date="2016" name="Nat. Commun.">
        <title>Thousands of microbial genomes shed light on interconnected biogeochemical processes in an aquifer system.</title>
        <authorList>
            <person name="Anantharaman K."/>
            <person name="Brown C.T."/>
            <person name="Hug L.A."/>
            <person name="Sharon I."/>
            <person name="Castelle C.J."/>
            <person name="Probst A.J."/>
            <person name="Thomas B.C."/>
            <person name="Singh A."/>
            <person name="Wilkins M.J."/>
            <person name="Karaoz U."/>
            <person name="Brodie E.L."/>
            <person name="Williams K.H."/>
            <person name="Hubbard S.S."/>
            <person name="Banfield J.F."/>
        </authorList>
    </citation>
    <scope>NUCLEOTIDE SEQUENCE [LARGE SCALE GENOMIC DNA]</scope>
</reference>
<accession>A0A1G1YKZ5</accession>
<dbReference type="AlphaFoldDB" id="A0A1G1YKZ5"/>
<proteinExistence type="predicted"/>
<protein>
    <recommendedName>
        <fullName evidence="3">NYN domain-containing protein</fullName>
    </recommendedName>
</protein>
<dbReference type="Proteomes" id="UP000177376">
    <property type="component" value="Unassembled WGS sequence"/>
</dbReference>
<gene>
    <name evidence="1" type="ORF">A3A02_04895</name>
</gene>
<dbReference type="Gene3D" id="3.40.50.1010">
    <property type="entry name" value="5'-nuclease"/>
    <property type="match status" value="1"/>
</dbReference>